<feature type="compositionally biased region" description="Basic and acidic residues" evidence="1">
    <location>
        <begin position="133"/>
        <end position="149"/>
    </location>
</feature>
<name>A0AAP0EBI1_9MAGN</name>
<comment type="caution">
    <text evidence="2">The sequence shown here is derived from an EMBL/GenBank/DDBJ whole genome shotgun (WGS) entry which is preliminary data.</text>
</comment>
<evidence type="ECO:0000256" key="1">
    <source>
        <dbReference type="SAM" id="MobiDB-lite"/>
    </source>
</evidence>
<dbReference type="Proteomes" id="UP001419268">
    <property type="component" value="Unassembled WGS sequence"/>
</dbReference>
<protein>
    <submittedName>
        <fullName evidence="2">Uncharacterized protein</fullName>
    </submittedName>
</protein>
<gene>
    <name evidence="2" type="ORF">Scep_027600</name>
</gene>
<keyword evidence="3" id="KW-1185">Reference proteome</keyword>
<feature type="compositionally biased region" description="Basic and acidic residues" evidence="1">
    <location>
        <begin position="160"/>
        <end position="170"/>
    </location>
</feature>
<feature type="compositionally biased region" description="Low complexity" evidence="1">
    <location>
        <begin position="171"/>
        <end position="180"/>
    </location>
</feature>
<accession>A0AAP0EBI1</accession>
<feature type="compositionally biased region" description="Low complexity" evidence="1">
    <location>
        <begin position="72"/>
        <end position="83"/>
    </location>
</feature>
<organism evidence="2 3">
    <name type="scientific">Stephania cephalantha</name>
    <dbReference type="NCBI Taxonomy" id="152367"/>
    <lineage>
        <taxon>Eukaryota</taxon>
        <taxon>Viridiplantae</taxon>
        <taxon>Streptophyta</taxon>
        <taxon>Embryophyta</taxon>
        <taxon>Tracheophyta</taxon>
        <taxon>Spermatophyta</taxon>
        <taxon>Magnoliopsida</taxon>
        <taxon>Ranunculales</taxon>
        <taxon>Menispermaceae</taxon>
        <taxon>Menispermoideae</taxon>
        <taxon>Cissampelideae</taxon>
        <taxon>Stephania</taxon>
    </lineage>
</organism>
<dbReference type="AlphaFoldDB" id="A0AAP0EBI1"/>
<feature type="compositionally biased region" description="Low complexity" evidence="1">
    <location>
        <begin position="51"/>
        <end position="60"/>
    </location>
</feature>
<feature type="compositionally biased region" description="Basic and acidic residues" evidence="1">
    <location>
        <begin position="21"/>
        <end position="45"/>
    </location>
</feature>
<evidence type="ECO:0000313" key="2">
    <source>
        <dbReference type="EMBL" id="KAK9088518.1"/>
    </source>
</evidence>
<reference evidence="2 3" key="1">
    <citation type="submission" date="2024-01" db="EMBL/GenBank/DDBJ databases">
        <title>Genome assemblies of Stephania.</title>
        <authorList>
            <person name="Yang L."/>
        </authorList>
    </citation>
    <scope>NUCLEOTIDE SEQUENCE [LARGE SCALE GENOMIC DNA]</scope>
    <source>
        <strain evidence="2">JXDWG</strain>
        <tissue evidence="2">Leaf</tissue>
    </source>
</reference>
<sequence>MTERRLPARHAGACGGGRQHRPAEAKLAEESAGRDGVGRTTRREGSGGSRSGASWRGGAVEMRSSDGRRARAAAGGVADSSSRISKRDERRWLAARTARWQQLGDAGSRGARGGGGGAHNAAARREQRNRRRPAADPRRRRPAAADRQRRGGGAAGSRKIVADRSVERAARAAAGATAVVRQRRRRQAAPASGRRWREVTTAAAQ</sequence>
<feature type="region of interest" description="Disordered" evidence="1">
    <location>
        <begin position="1"/>
        <end position="205"/>
    </location>
</feature>
<proteinExistence type="predicted"/>
<dbReference type="EMBL" id="JBBNAG010000012">
    <property type="protein sequence ID" value="KAK9088518.1"/>
    <property type="molecule type" value="Genomic_DNA"/>
</dbReference>
<evidence type="ECO:0000313" key="3">
    <source>
        <dbReference type="Proteomes" id="UP001419268"/>
    </source>
</evidence>